<gene>
    <name evidence="1" type="ORF">MtrunA17_Chr7g0266921</name>
</gene>
<name>A0A396H7I5_MEDTR</name>
<evidence type="ECO:0000313" key="1">
    <source>
        <dbReference type="EMBL" id="RHN48733.1"/>
    </source>
</evidence>
<accession>A0A396H7I5</accession>
<protein>
    <submittedName>
        <fullName evidence="1">Uncharacterized protein</fullName>
    </submittedName>
</protein>
<dbReference type="Proteomes" id="UP000265566">
    <property type="component" value="Chromosome 7"/>
</dbReference>
<dbReference type="AlphaFoldDB" id="A0A396H7I5"/>
<dbReference type="Gramene" id="rna43481">
    <property type="protein sequence ID" value="RHN48733.1"/>
    <property type="gene ID" value="gene43481"/>
</dbReference>
<comment type="caution">
    <text evidence="1">The sequence shown here is derived from an EMBL/GenBank/DDBJ whole genome shotgun (WGS) entry which is preliminary data.</text>
</comment>
<dbReference type="EMBL" id="PSQE01000007">
    <property type="protein sequence ID" value="RHN48733.1"/>
    <property type="molecule type" value="Genomic_DNA"/>
</dbReference>
<proteinExistence type="predicted"/>
<evidence type="ECO:0000313" key="2">
    <source>
        <dbReference type="Proteomes" id="UP000265566"/>
    </source>
</evidence>
<organism evidence="1 2">
    <name type="scientific">Medicago truncatula</name>
    <name type="common">Barrel medic</name>
    <name type="synonym">Medicago tribuloides</name>
    <dbReference type="NCBI Taxonomy" id="3880"/>
    <lineage>
        <taxon>Eukaryota</taxon>
        <taxon>Viridiplantae</taxon>
        <taxon>Streptophyta</taxon>
        <taxon>Embryophyta</taxon>
        <taxon>Tracheophyta</taxon>
        <taxon>Spermatophyta</taxon>
        <taxon>Magnoliopsida</taxon>
        <taxon>eudicotyledons</taxon>
        <taxon>Gunneridae</taxon>
        <taxon>Pentapetalae</taxon>
        <taxon>rosids</taxon>
        <taxon>fabids</taxon>
        <taxon>Fabales</taxon>
        <taxon>Fabaceae</taxon>
        <taxon>Papilionoideae</taxon>
        <taxon>50 kb inversion clade</taxon>
        <taxon>NPAAA clade</taxon>
        <taxon>Hologalegina</taxon>
        <taxon>IRL clade</taxon>
        <taxon>Trifolieae</taxon>
        <taxon>Medicago</taxon>
    </lineage>
</organism>
<reference evidence="2" key="1">
    <citation type="journal article" date="2018" name="Nat. Plants">
        <title>Whole-genome landscape of Medicago truncatula symbiotic genes.</title>
        <authorList>
            <person name="Pecrix Y."/>
            <person name="Staton S.E."/>
            <person name="Sallet E."/>
            <person name="Lelandais-Briere C."/>
            <person name="Moreau S."/>
            <person name="Carrere S."/>
            <person name="Blein T."/>
            <person name="Jardinaud M.F."/>
            <person name="Latrasse D."/>
            <person name="Zouine M."/>
            <person name="Zahm M."/>
            <person name="Kreplak J."/>
            <person name="Mayjonade B."/>
            <person name="Satge C."/>
            <person name="Perez M."/>
            <person name="Cauet S."/>
            <person name="Marande W."/>
            <person name="Chantry-Darmon C."/>
            <person name="Lopez-Roques C."/>
            <person name="Bouchez O."/>
            <person name="Berard A."/>
            <person name="Debelle F."/>
            <person name="Munos S."/>
            <person name="Bendahmane A."/>
            <person name="Berges H."/>
            <person name="Niebel A."/>
            <person name="Buitink J."/>
            <person name="Frugier F."/>
            <person name="Benhamed M."/>
            <person name="Crespi M."/>
            <person name="Gouzy J."/>
            <person name="Gamas P."/>
        </authorList>
    </citation>
    <scope>NUCLEOTIDE SEQUENCE [LARGE SCALE GENOMIC DNA]</scope>
    <source>
        <strain evidence="2">cv. Jemalong A17</strain>
    </source>
</reference>
<sequence length="47" mass="5360">MLQIPSQILIVTDVYTIVRRKITSQINVFLVVRGQNSNSIKLEGVKF</sequence>